<gene>
    <name evidence="5" type="ORF">LZ11_00339</name>
</gene>
<organism evidence="5 6">
    <name type="scientific">Thermosediminibacter litoriperuensis</name>
    <dbReference type="NCBI Taxonomy" id="291989"/>
    <lineage>
        <taxon>Bacteria</taxon>
        <taxon>Bacillati</taxon>
        <taxon>Bacillota</taxon>
        <taxon>Clostridia</taxon>
        <taxon>Thermosediminibacterales</taxon>
        <taxon>Thermosediminibacteraceae</taxon>
        <taxon>Thermosediminibacter</taxon>
    </lineage>
</organism>
<dbReference type="InterPro" id="IPR012147">
    <property type="entry name" value="P_Ac_Bu_trans"/>
</dbReference>
<dbReference type="AlphaFoldDB" id="A0A5S5AXA3"/>
<comment type="caution">
    <text evidence="5">The sequence shown here is derived from an EMBL/GenBank/DDBJ whole genome shotgun (WGS) entry which is preliminary data.</text>
</comment>
<accession>A0A5S5AXA3</accession>
<dbReference type="EMBL" id="VNHO01000003">
    <property type="protein sequence ID" value="TYP58494.1"/>
    <property type="molecule type" value="Genomic_DNA"/>
</dbReference>
<evidence type="ECO:0000313" key="6">
    <source>
        <dbReference type="Proteomes" id="UP000322294"/>
    </source>
</evidence>
<dbReference type="Proteomes" id="UP000322294">
    <property type="component" value="Unassembled WGS sequence"/>
</dbReference>
<keyword evidence="6" id="KW-1185">Reference proteome</keyword>
<feature type="domain" description="Phosphate acetyl/butaryl transferase" evidence="4">
    <location>
        <begin position="81"/>
        <end position="295"/>
    </location>
</feature>
<reference evidence="5 6" key="1">
    <citation type="submission" date="2019-07" db="EMBL/GenBank/DDBJ databases">
        <title>Genomic Encyclopedia of Type Strains, Phase I: the one thousand microbial genomes (KMG-I) project.</title>
        <authorList>
            <person name="Kyrpides N."/>
        </authorList>
    </citation>
    <scope>NUCLEOTIDE SEQUENCE [LARGE SCALE GENOMIC DNA]</scope>
    <source>
        <strain evidence="5 6">DSM 16647</strain>
    </source>
</reference>
<evidence type="ECO:0000313" key="5">
    <source>
        <dbReference type="EMBL" id="TYP58494.1"/>
    </source>
</evidence>
<dbReference type="PANTHER" id="PTHR43356:SF2">
    <property type="entry name" value="PHOSPHATE ACETYLTRANSFERASE"/>
    <property type="match status" value="1"/>
</dbReference>
<dbReference type="PANTHER" id="PTHR43356">
    <property type="entry name" value="PHOSPHATE ACETYLTRANSFERASE"/>
    <property type="match status" value="1"/>
</dbReference>
<dbReference type="Gene3D" id="3.40.718.10">
    <property type="entry name" value="Isopropylmalate Dehydrogenase"/>
    <property type="match status" value="1"/>
</dbReference>
<evidence type="ECO:0000256" key="2">
    <source>
        <dbReference type="ARBA" id="ARBA00022679"/>
    </source>
</evidence>
<dbReference type="InterPro" id="IPR002505">
    <property type="entry name" value="PTA_PTB"/>
</dbReference>
<protein>
    <submittedName>
        <fullName evidence="5">Phosphate butyryltransferase</fullName>
    </submittedName>
</protein>
<sequence>MFIKTFAELQEKVSKLKPVRVAVAAAEDDRVVGGVKMAMEFGIVESAVLTGNSVEIVEILDHVGISREKVEIRQAADDQEAANLAVKAITDGEAEILAKGRLETVYYLKAILDSERGIKASKVLCNLTLFEMESYHKFIAVADNAIIPLPTLEEKKAIIENTKPLFTCLGIETPKVAVLAAVELVNPKMQATVDAACLSKMADRGQIKGFMVDGPLAYDVAIDLNSAKGKKLASSPVAGDPDLLLVPNLEAGNMLGKSYKFHGKAKSGGLVLGARVPVVLNSRSDGPEMRLNSFLMARAMLEKRSIY</sequence>
<evidence type="ECO:0000259" key="4">
    <source>
        <dbReference type="Pfam" id="PF01515"/>
    </source>
</evidence>
<evidence type="ECO:0000256" key="3">
    <source>
        <dbReference type="ARBA" id="ARBA00023315"/>
    </source>
</evidence>
<dbReference type="PIRSF" id="PIRSF000428">
    <property type="entry name" value="P_Ac_trans"/>
    <property type="match status" value="1"/>
</dbReference>
<evidence type="ECO:0000256" key="1">
    <source>
        <dbReference type="ARBA" id="ARBA00005656"/>
    </source>
</evidence>
<comment type="similarity">
    <text evidence="1">Belongs to the phosphate acetyltransferase and butyryltransferase family.</text>
</comment>
<keyword evidence="3" id="KW-0012">Acyltransferase</keyword>
<dbReference type="SUPFAM" id="SSF53659">
    <property type="entry name" value="Isocitrate/Isopropylmalate dehydrogenase-like"/>
    <property type="match status" value="1"/>
</dbReference>
<dbReference type="GO" id="GO:0016746">
    <property type="term" value="F:acyltransferase activity"/>
    <property type="evidence" value="ECO:0007669"/>
    <property type="project" value="UniProtKB-KW"/>
</dbReference>
<dbReference type="RefSeq" id="WP_148866036.1">
    <property type="nucleotide sequence ID" value="NZ_VNHO01000003.1"/>
</dbReference>
<dbReference type="OrthoDB" id="9774179at2"/>
<name>A0A5S5AXA3_9FIRM</name>
<dbReference type="InterPro" id="IPR050500">
    <property type="entry name" value="Phos_Acetyltrans/Butyryltrans"/>
</dbReference>
<dbReference type="Pfam" id="PF01515">
    <property type="entry name" value="PTA_PTB"/>
    <property type="match status" value="1"/>
</dbReference>
<proteinExistence type="inferred from homology"/>
<dbReference type="NCBIfam" id="NF006045">
    <property type="entry name" value="PRK08190.1"/>
    <property type="match status" value="1"/>
</dbReference>
<keyword evidence="2 5" id="KW-0808">Transferase</keyword>